<dbReference type="InterPro" id="IPR006108">
    <property type="entry name" value="3HC_DH_C"/>
</dbReference>
<protein>
    <submittedName>
        <fullName evidence="7">3-hydroxyacyl-CoA dehydrogenase NAD-binding protein</fullName>
    </submittedName>
</protein>
<dbReference type="STRING" id="643867.Ftrac_2391"/>
<evidence type="ECO:0000256" key="4">
    <source>
        <dbReference type="SAM" id="MobiDB-lite"/>
    </source>
</evidence>
<feature type="region of interest" description="Disordered" evidence="4">
    <location>
        <begin position="264"/>
        <end position="285"/>
    </location>
</feature>
<feature type="site" description="Important for catalytic activity" evidence="2">
    <location>
        <position position="142"/>
    </location>
</feature>
<evidence type="ECO:0000256" key="2">
    <source>
        <dbReference type="PIRSR" id="PIRSR000105-1"/>
    </source>
</evidence>
<dbReference type="InterPro" id="IPR008927">
    <property type="entry name" value="6-PGluconate_DH-like_C_sf"/>
</dbReference>
<dbReference type="GO" id="GO:0070403">
    <property type="term" value="F:NAD+ binding"/>
    <property type="evidence" value="ECO:0007669"/>
    <property type="project" value="InterPro"/>
</dbReference>
<reference evidence="7 8" key="1">
    <citation type="journal article" date="2011" name="Stand. Genomic Sci.">
        <title>Complete genome sequence of Marivirga tractuosa type strain (H-43).</title>
        <authorList>
            <person name="Pagani I."/>
            <person name="Chertkov O."/>
            <person name="Lapidus A."/>
            <person name="Lucas S."/>
            <person name="Del Rio T.G."/>
            <person name="Tice H."/>
            <person name="Copeland A."/>
            <person name="Cheng J.F."/>
            <person name="Nolan M."/>
            <person name="Saunders E."/>
            <person name="Pitluck S."/>
            <person name="Held B."/>
            <person name="Goodwin L."/>
            <person name="Liolios K."/>
            <person name="Ovchinikova G."/>
            <person name="Ivanova N."/>
            <person name="Mavromatis K."/>
            <person name="Pati A."/>
            <person name="Chen A."/>
            <person name="Palaniappan K."/>
            <person name="Land M."/>
            <person name="Hauser L."/>
            <person name="Jeffries C.D."/>
            <person name="Detter J.C."/>
            <person name="Han C."/>
            <person name="Tapia R."/>
            <person name="Ngatchou-Djao O.D."/>
            <person name="Rohde M."/>
            <person name="Goker M."/>
            <person name="Spring S."/>
            <person name="Sikorski J."/>
            <person name="Woyke T."/>
            <person name="Bristow J."/>
            <person name="Eisen J.A."/>
            <person name="Markowitz V."/>
            <person name="Hugenholtz P."/>
            <person name="Klenk H.P."/>
            <person name="Kyrpides N.C."/>
        </authorList>
    </citation>
    <scope>NUCLEOTIDE SEQUENCE [LARGE SCALE GENOMIC DNA]</scope>
    <source>
        <strain evidence="8">ATCC 23168 / DSM 4126 / NBRC 15989 / NCIMB 1408 / VKM B-1430 / H-43</strain>
    </source>
</reference>
<dbReference type="InterPro" id="IPR022694">
    <property type="entry name" value="3-OHacyl-CoA_DH"/>
</dbReference>
<dbReference type="RefSeq" id="WP_013454512.1">
    <property type="nucleotide sequence ID" value="NC_014759.1"/>
</dbReference>
<accession>E4TMB0</accession>
<dbReference type="Pfam" id="PF02737">
    <property type="entry name" value="3HCDH_N"/>
    <property type="match status" value="1"/>
</dbReference>
<evidence type="ECO:0000256" key="1">
    <source>
        <dbReference type="ARBA" id="ARBA00023002"/>
    </source>
</evidence>
<dbReference type="InterPro" id="IPR013328">
    <property type="entry name" value="6PGD_dom2"/>
</dbReference>
<dbReference type="GO" id="GO:0008691">
    <property type="term" value="F:3-hydroxybutyryl-CoA dehydrogenase activity"/>
    <property type="evidence" value="ECO:0007669"/>
    <property type="project" value="TreeGrafter"/>
</dbReference>
<dbReference type="Proteomes" id="UP000008720">
    <property type="component" value="Chromosome"/>
</dbReference>
<dbReference type="SUPFAM" id="SSF48179">
    <property type="entry name" value="6-phosphogluconate dehydrogenase C-terminal domain-like"/>
    <property type="match status" value="1"/>
</dbReference>
<keyword evidence="1" id="KW-0560">Oxidoreductase</keyword>
<feature type="binding site" evidence="3">
    <location>
        <begin position="13"/>
        <end position="18"/>
    </location>
    <ligand>
        <name>NAD(+)</name>
        <dbReference type="ChEBI" id="CHEBI:57540"/>
    </ligand>
</feature>
<feature type="binding site" evidence="3">
    <location>
        <position position="145"/>
    </location>
    <ligand>
        <name>NAD(+)</name>
        <dbReference type="ChEBI" id="CHEBI:57540"/>
    </ligand>
</feature>
<dbReference type="PANTHER" id="PTHR48075">
    <property type="entry name" value="3-HYDROXYACYL-COA DEHYDROGENASE FAMILY PROTEIN"/>
    <property type="match status" value="1"/>
</dbReference>
<feature type="domain" description="3-hydroxyacyl-CoA dehydrogenase C-terminal" evidence="5">
    <location>
        <begin position="188"/>
        <end position="284"/>
    </location>
</feature>
<proteinExistence type="predicted"/>
<keyword evidence="8" id="KW-1185">Reference proteome</keyword>
<evidence type="ECO:0000256" key="3">
    <source>
        <dbReference type="PIRSR" id="PIRSR000105-2"/>
    </source>
</evidence>
<dbReference type="KEGG" id="mtt:Ftrac_2391"/>
<dbReference type="PIRSF" id="PIRSF000105">
    <property type="entry name" value="HCDH"/>
    <property type="match status" value="1"/>
</dbReference>
<dbReference type="OrthoDB" id="9771883at2"/>
<organism evidence="7 8">
    <name type="scientific">Marivirga tractuosa (strain ATCC 23168 / DSM 4126 / NBRC 15989 / NCIMB 1408 / VKM B-1430 / H-43)</name>
    <name type="common">Microscilla tractuosa</name>
    <name type="synonym">Flexibacter tractuosus</name>
    <dbReference type="NCBI Taxonomy" id="643867"/>
    <lineage>
        <taxon>Bacteria</taxon>
        <taxon>Pseudomonadati</taxon>
        <taxon>Bacteroidota</taxon>
        <taxon>Cytophagia</taxon>
        <taxon>Cytophagales</taxon>
        <taxon>Marivirgaceae</taxon>
        <taxon>Marivirga</taxon>
    </lineage>
</organism>
<evidence type="ECO:0000313" key="8">
    <source>
        <dbReference type="Proteomes" id="UP000008720"/>
    </source>
</evidence>
<feature type="binding site" evidence="3">
    <location>
        <position position="99"/>
    </location>
    <ligand>
        <name>NAD(+)</name>
        <dbReference type="ChEBI" id="CHEBI:57540"/>
    </ligand>
</feature>
<dbReference type="Gene3D" id="3.40.50.720">
    <property type="entry name" value="NAD(P)-binding Rossmann-like Domain"/>
    <property type="match status" value="1"/>
</dbReference>
<dbReference type="GO" id="GO:0006635">
    <property type="term" value="P:fatty acid beta-oxidation"/>
    <property type="evidence" value="ECO:0007669"/>
    <property type="project" value="TreeGrafter"/>
</dbReference>
<keyword evidence="3" id="KW-0520">NAD</keyword>
<dbReference type="InterPro" id="IPR036291">
    <property type="entry name" value="NAD(P)-bd_dom_sf"/>
</dbReference>
<feature type="binding site" evidence="3">
    <location>
        <position position="276"/>
    </location>
    <ligand>
        <name>NAD(+)</name>
        <dbReference type="ChEBI" id="CHEBI:57540"/>
    </ligand>
</feature>
<dbReference type="Gene3D" id="1.10.1040.10">
    <property type="entry name" value="N-(1-d-carboxylethyl)-l-norvaline Dehydrogenase, domain 2"/>
    <property type="match status" value="1"/>
</dbReference>
<evidence type="ECO:0000259" key="5">
    <source>
        <dbReference type="Pfam" id="PF00725"/>
    </source>
</evidence>
<dbReference type="InterPro" id="IPR006176">
    <property type="entry name" value="3-OHacyl-CoA_DH_NAD-bd"/>
</dbReference>
<sequence>MKLDDIKSIGIVGAGTMGSGIAQMSAMAGYQTFIFDIQESALDKAKTAVTKNLEKGIEKGKVTTEQKEACIQNISFISDMNQLKADVIIEAVIEKLQVKIDIFSQLEKINSANTILATNTSSIPITQIGAGLQNPERLVGMHFFNPAHIMKLVEIISGAATNPEIAETTRALAEKMGKKAVMAKDSPGFIVNRVARHFYVESLKIAEENVADFEQIDRLVESSGFKMGPFRLMDLIGVDTNFSVTKSMFESFYYDSKFRPSRIQQQKVDAGHHGRKSGKGFYDYN</sequence>
<dbReference type="AlphaFoldDB" id="E4TMB0"/>
<feature type="domain" description="3-hydroxyacyl-CoA dehydrogenase NAD binding" evidence="6">
    <location>
        <begin position="9"/>
        <end position="185"/>
    </location>
</feature>
<name>E4TMB0_MARTH</name>
<gene>
    <name evidence="7" type="ordered locus">Ftrac_2391</name>
</gene>
<dbReference type="PANTHER" id="PTHR48075:SF5">
    <property type="entry name" value="3-HYDROXYBUTYRYL-COA DEHYDROGENASE"/>
    <property type="match status" value="1"/>
</dbReference>
<dbReference type="Pfam" id="PF00725">
    <property type="entry name" value="3HCDH"/>
    <property type="match status" value="1"/>
</dbReference>
<dbReference type="FunFam" id="3.40.50.720:FF:000009">
    <property type="entry name" value="Fatty oxidation complex, alpha subunit"/>
    <property type="match status" value="1"/>
</dbReference>
<feature type="binding site" evidence="3">
    <location>
        <position position="121"/>
    </location>
    <ligand>
        <name>NAD(+)</name>
        <dbReference type="ChEBI" id="CHEBI:57540"/>
    </ligand>
</feature>
<dbReference type="EMBL" id="CP002349">
    <property type="protein sequence ID" value="ADR22369.1"/>
    <property type="molecule type" value="Genomic_DNA"/>
</dbReference>
<evidence type="ECO:0000313" key="7">
    <source>
        <dbReference type="EMBL" id="ADR22369.1"/>
    </source>
</evidence>
<dbReference type="HOGENOM" id="CLU_009834_2_0_10"/>
<dbReference type="eggNOG" id="COG1250">
    <property type="taxonomic scope" value="Bacteria"/>
</dbReference>
<feature type="binding site" evidence="3">
    <location>
        <position position="94"/>
    </location>
    <ligand>
        <name>NAD(+)</name>
        <dbReference type="ChEBI" id="CHEBI:57540"/>
    </ligand>
</feature>
<dbReference type="SUPFAM" id="SSF51735">
    <property type="entry name" value="NAD(P)-binding Rossmann-fold domains"/>
    <property type="match status" value="1"/>
</dbReference>
<evidence type="ECO:0000259" key="6">
    <source>
        <dbReference type="Pfam" id="PF02737"/>
    </source>
</evidence>
<feature type="binding site" evidence="3">
    <location>
        <position position="36"/>
    </location>
    <ligand>
        <name>NAD(+)</name>
        <dbReference type="ChEBI" id="CHEBI:57540"/>
    </ligand>
</feature>